<sequence length="211" mass="24091">MDFDPTFLDKLYDLPGVFSENTTNSKIPIMVPLQQNSTLLPPPSNNNLYSENNFHNFQHHHSFNMIQTNSSTSESYANWSQRNLVNSNYSTEFAPNNNKMEATHGYFNKCKGIWDSPREIPMPYDAISQPRVGPSLPPTLHVYESMVVNYRPQEKLSHITGAGNGCQETDQNIVIGDDKGKRKMGQRNNVEIVHKITNTIKGHWTPDEDMY</sequence>
<dbReference type="Gramene" id="OIW07230">
    <property type="protein sequence ID" value="OIW07230"/>
    <property type="gene ID" value="TanjilG_08345"/>
</dbReference>
<keyword evidence="2" id="KW-1185">Reference proteome</keyword>
<dbReference type="EMBL" id="CM007368">
    <property type="protein sequence ID" value="OIW07230.1"/>
    <property type="molecule type" value="Genomic_DNA"/>
</dbReference>
<name>A0A1J7H3B4_LUPAN</name>
<accession>A0A1J7H3B4</accession>
<organism evidence="1 2">
    <name type="scientific">Lupinus angustifolius</name>
    <name type="common">Narrow-leaved blue lupine</name>
    <dbReference type="NCBI Taxonomy" id="3871"/>
    <lineage>
        <taxon>Eukaryota</taxon>
        <taxon>Viridiplantae</taxon>
        <taxon>Streptophyta</taxon>
        <taxon>Embryophyta</taxon>
        <taxon>Tracheophyta</taxon>
        <taxon>Spermatophyta</taxon>
        <taxon>Magnoliopsida</taxon>
        <taxon>eudicotyledons</taxon>
        <taxon>Gunneridae</taxon>
        <taxon>Pentapetalae</taxon>
        <taxon>rosids</taxon>
        <taxon>fabids</taxon>
        <taxon>Fabales</taxon>
        <taxon>Fabaceae</taxon>
        <taxon>Papilionoideae</taxon>
        <taxon>50 kb inversion clade</taxon>
        <taxon>genistoids sensu lato</taxon>
        <taxon>core genistoids</taxon>
        <taxon>Genisteae</taxon>
        <taxon>Lupinus</taxon>
    </lineage>
</organism>
<evidence type="ECO:0000313" key="2">
    <source>
        <dbReference type="Proteomes" id="UP000188354"/>
    </source>
</evidence>
<dbReference type="Proteomes" id="UP000188354">
    <property type="component" value="Chromosome LG08"/>
</dbReference>
<reference evidence="1 2" key="1">
    <citation type="journal article" date="2017" name="Plant Biotechnol. J.">
        <title>A comprehensive draft genome sequence for lupin (Lupinus angustifolius), an emerging health food: insights into plant-microbe interactions and legume evolution.</title>
        <authorList>
            <person name="Hane J.K."/>
            <person name="Ming Y."/>
            <person name="Kamphuis L.G."/>
            <person name="Nelson M.N."/>
            <person name="Garg G."/>
            <person name="Atkins C.A."/>
            <person name="Bayer P.E."/>
            <person name="Bravo A."/>
            <person name="Bringans S."/>
            <person name="Cannon S."/>
            <person name="Edwards D."/>
            <person name="Foley R."/>
            <person name="Gao L.L."/>
            <person name="Harrison M.J."/>
            <person name="Huang W."/>
            <person name="Hurgobin B."/>
            <person name="Li S."/>
            <person name="Liu C.W."/>
            <person name="McGrath A."/>
            <person name="Morahan G."/>
            <person name="Murray J."/>
            <person name="Weller J."/>
            <person name="Jian J."/>
            <person name="Singh K.B."/>
        </authorList>
    </citation>
    <scope>NUCLEOTIDE SEQUENCE [LARGE SCALE GENOMIC DNA]</scope>
    <source>
        <strain evidence="2">cv. Tanjil</strain>
        <tissue evidence="1">Whole plant</tissue>
    </source>
</reference>
<proteinExistence type="predicted"/>
<protein>
    <submittedName>
        <fullName evidence="1">Uncharacterized protein</fullName>
    </submittedName>
</protein>
<evidence type="ECO:0000313" key="1">
    <source>
        <dbReference type="EMBL" id="OIW07230.1"/>
    </source>
</evidence>
<gene>
    <name evidence="1" type="ORF">TanjilG_08345</name>
</gene>
<dbReference type="AlphaFoldDB" id="A0A1J7H3B4"/>